<keyword evidence="3" id="KW-1185">Reference proteome</keyword>
<dbReference type="Proteomes" id="UP000313359">
    <property type="component" value="Unassembled WGS sequence"/>
</dbReference>
<accession>A0A5C2S5C3</accession>
<organism evidence="2 3">
    <name type="scientific">Lentinus tigrinus ALCF2SS1-6</name>
    <dbReference type="NCBI Taxonomy" id="1328759"/>
    <lineage>
        <taxon>Eukaryota</taxon>
        <taxon>Fungi</taxon>
        <taxon>Dikarya</taxon>
        <taxon>Basidiomycota</taxon>
        <taxon>Agaricomycotina</taxon>
        <taxon>Agaricomycetes</taxon>
        <taxon>Polyporales</taxon>
        <taxon>Polyporaceae</taxon>
        <taxon>Lentinus</taxon>
    </lineage>
</organism>
<feature type="region of interest" description="Disordered" evidence="1">
    <location>
        <begin position="1"/>
        <end position="34"/>
    </location>
</feature>
<evidence type="ECO:0000256" key="1">
    <source>
        <dbReference type="SAM" id="MobiDB-lite"/>
    </source>
</evidence>
<evidence type="ECO:0000313" key="2">
    <source>
        <dbReference type="EMBL" id="RPD58881.1"/>
    </source>
</evidence>
<sequence length="157" mass="17634">MAQRSQVADIVQQRAAPVPMRALPSDSGDPSVGRAGIQVKGKSITCRAVEYKGPHVHHLERDIDPRIHAPPRREPRRRCLNGRPGMRLWQCYVEMASRWLDRTGRSRVDYRLQASRALKITVSFAPDTCKLDILASEGPLVSPEEVLLSFFSFTTSV</sequence>
<proteinExistence type="predicted"/>
<evidence type="ECO:0000313" key="3">
    <source>
        <dbReference type="Proteomes" id="UP000313359"/>
    </source>
</evidence>
<protein>
    <submittedName>
        <fullName evidence="2">Uncharacterized protein</fullName>
    </submittedName>
</protein>
<name>A0A5C2S5C3_9APHY</name>
<gene>
    <name evidence="2" type="ORF">L227DRAFT_179312</name>
</gene>
<reference evidence="2" key="1">
    <citation type="journal article" date="2018" name="Genome Biol. Evol.">
        <title>Genomics and development of Lentinus tigrinus, a white-rot wood-decaying mushroom with dimorphic fruiting bodies.</title>
        <authorList>
            <person name="Wu B."/>
            <person name="Xu Z."/>
            <person name="Knudson A."/>
            <person name="Carlson A."/>
            <person name="Chen N."/>
            <person name="Kovaka S."/>
            <person name="LaButti K."/>
            <person name="Lipzen A."/>
            <person name="Pennachio C."/>
            <person name="Riley R."/>
            <person name="Schakwitz W."/>
            <person name="Umezawa K."/>
            <person name="Ohm R.A."/>
            <person name="Grigoriev I.V."/>
            <person name="Nagy L.G."/>
            <person name="Gibbons J."/>
            <person name="Hibbett D."/>
        </authorList>
    </citation>
    <scope>NUCLEOTIDE SEQUENCE [LARGE SCALE GENOMIC DNA]</scope>
    <source>
        <strain evidence="2">ALCF2SS1-6</strain>
    </source>
</reference>
<dbReference type="AlphaFoldDB" id="A0A5C2S5C3"/>
<dbReference type="EMBL" id="ML122273">
    <property type="protein sequence ID" value="RPD58881.1"/>
    <property type="molecule type" value="Genomic_DNA"/>
</dbReference>